<name>A0A7D4W1Q7_9VIRU</name>
<dbReference type="GO" id="GO:0046872">
    <property type="term" value="F:metal ion binding"/>
    <property type="evidence" value="ECO:0007669"/>
    <property type="project" value="InterPro"/>
</dbReference>
<dbReference type="EMBL" id="MT496854">
    <property type="protein sequence ID" value="QKT21487.1"/>
    <property type="molecule type" value="Genomic_DNA"/>
</dbReference>
<dbReference type="GO" id="GO:0003676">
    <property type="term" value="F:nucleic acid binding"/>
    <property type="evidence" value="ECO:0007669"/>
    <property type="project" value="InterPro"/>
</dbReference>
<reference evidence="2" key="1">
    <citation type="journal article" date="2021" name="Virus">
        <title>The discovery, distribution and diversity of DNA viruses associated with Drosophila melanogaster in Europe.</title>
        <authorList>
            <person name="Wallace M.A."/>
            <person name="Coffman K.A."/>
            <person name="Gilbert C."/>
            <person name="Ravindran S."/>
            <person name="Albery G.F."/>
            <person name="Abbott J."/>
            <person name="Argyridou E."/>
            <person name="Bellosta P."/>
            <person name="Betancourt A.J."/>
            <person name="Colinet H."/>
            <person name="Eric K."/>
            <person name="Glaser-Schmitt A."/>
            <person name="Grath S."/>
            <person name="Jelic M."/>
            <person name="Kankare M."/>
            <person name="Kozeretska I."/>
            <person name="Loeschcke V."/>
            <person name="Montchamp-Moreau C."/>
            <person name="Ometto L."/>
            <person name="Onder B.S."/>
            <person name="Orengo D.J."/>
            <person name="Parsch J."/>
            <person name="Pascual M."/>
            <person name="Patenkovic A."/>
            <person name="Puerma E."/>
            <person name="Ritchie M.G."/>
            <person name="Rota-Stabelli O."/>
            <person name="Schou M.F."/>
            <person name="Serga S.V."/>
            <person name="Stamenkovic-Radak M."/>
            <person name="Tanaskovic M."/>
            <person name="Veselinovic M.S."/>
            <person name="Vieira J."/>
            <person name="Vieira C.P."/>
            <person name="Kapun M."/>
            <person name="Flatt T."/>
            <person name="Gonzalez J."/>
            <person name="Staubach F."/>
            <person name="Obbard D.J."/>
        </authorList>
    </citation>
    <scope>NUCLEOTIDE SEQUENCE</scope>
    <source>
        <strain evidence="2">Vesanto_UA_Kan_16_57</strain>
    </source>
</reference>
<protein>
    <submittedName>
        <fullName evidence="2">Putative nuclease domain protein</fullName>
    </submittedName>
</protein>
<sequence length="391" mass="43483">MAFFALQLVYFYSVLWAVGAQQYCALTWNRQFANKDGNYEPVLTDSTQLAQLAANSQLLLEYGASLTAFCEAGHVSNPSRQSVVVTCEEGHFVPALSQLACVAPASFDIAPAGPLLVRQLCAVASALAVRVNSALGWVDVYYVCFDTTSKSAVKSFSLQRAAAYSMQYDVPRPYDRWSDAQYEHFLVPKAYTRRQQILAFSAVLDNYYEYLADNSLQRGHLNTFAAAAFFVQRNASCEYINNSPQWMTVNMGNLHAVETVLAALAFSTSTEMQIFTHSTGRLALPDSSGQLVPLSLFMDADQHLVDVPAYIFKRFSHPVESRTYVAYVLNNPFLTSVPAEPEDCNDVTATTEWWPSEVFRTNTVADIRDGYTWLCSPSNADLFIAKHTQSL</sequence>
<dbReference type="InterPro" id="IPR044925">
    <property type="entry name" value="His-Me_finger_sf"/>
</dbReference>
<dbReference type="InterPro" id="IPR040255">
    <property type="entry name" value="Non-specific_endonuclease"/>
</dbReference>
<dbReference type="PANTHER" id="PTHR13966">
    <property type="entry name" value="ENDONUCLEASE RELATED"/>
    <property type="match status" value="1"/>
</dbReference>
<feature type="domain" description="DNA/RNA non-specific endonuclease/pyrophosphatase/phosphodiesterase" evidence="1">
    <location>
        <begin position="200"/>
        <end position="341"/>
    </location>
</feature>
<organism evidence="2">
    <name type="scientific">Vesanto virus</name>
    <dbReference type="NCBI Taxonomy" id="1955786"/>
    <lineage>
        <taxon>Viruses</taxon>
        <taxon>Monodnaviria</taxon>
        <taxon>Shotokuvirae</taxon>
        <taxon>Cossaviricota</taxon>
        <taxon>Mouviricetes</taxon>
        <taxon>Polivirales</taxon>
        <taxon>Bidnaviridae</taxon>
    </lineage>
</organism>
<evidence type="ECO:0000259" key="1">
    <source>
        <dbReference type="Pfam" id="PF01223"/>
    </source>
</evidence>
<evidence type="ECO:0000313" key="2">
    <source>
        <dbReference type="EMBL" id="QKT21487.1"/>
    </source>
</evidence>
<dbReference type="Gene3D" id="3.40.570.10">
    <property type="entry name" value="Extracellular Endonuclease, subunit A"/>
    <property type="match status" value="1"/>
</dbReference>
<dbReference type="GO" id="GO:0000014">
    <property type="term" value="F:single-stranded DNA endodeoxyribonuclease activity"/>
    <property type="evidence" value="ECO:0007669"/>
    <property type="project" value="TreeGrafter"/>
</dbReference>
<dbReference type="SUPFAM" id="SSF54060">
    <property type="entry name" value="His-Me finger endonucleases"/>
    <property type="match status" value="1"/>
</dbReference>
<dbReference type="PANTHER" id="PTHR13966:SF17">
    <property type="entry name" value="ENDONUCLEASE-RELATED"/>
    <property type="match status" value="1"/>
</dbReference>
<accession>A0A7D4W1Q7</accession>
<dbReference type="InterPro" id="IPR044929">
    <property type="entry name" value="DNA/RNA_non-sp_Endonuclease_sf"/>
</dbReference>
<dbReference type="Pfam" id="PF01223">
    <property type="entry name" value="Endonuclease_NS"/>
    <property type="match status" value="1"/>
</dbReference>
<proteinExistence type="predicted"/>
<dbReference type="GO" id="GO:0004521">
    <property type="term" value="F:RNA endonuclease activity"/>
    <property type="evidence" value="ECO:0007669"/>
    <property type="project" value="TreeGrafter"/>
</dbReference>
<dbReference type="InterPro" id="IPR001604">
    <property type="entry name" value="Endo_G_ENPP1-like_dom"/>
</dbReference>